<evidence type="ECO:0000256" key="1">
    <source>
        <dbReference type="SAM" id="MobiDB-lite"/>
    </source>
</evidence>
<organism evidence="3 4">
    <name type="scientific">Cylicostephanus goldi</name>
    <name type="common">Nematode worm</name>
    <dbReference type="NCBI Taxonomy" id="71465"/>
    <lineage>
        <taxon>Eukaryota</taxon>
        <taxon>Metazoa</taxon>
        <taxon>Ecdysozoa</taxon>
        <taxon>Nematoda</taxon>
        <taxon>Chromadorea</taxon>
        <taxon>Rhabditida</taxon>
        <taxon>Rhabditina</taxon>
        <taxon>Rhabditomorpha</taxon>
        <taxon>Strongyloidea</taxon>
        <taxon>Strongylidae</taxon>
        <taxon>Cylicostephanus</taxon>
    </lineage>
</organism>
<evidence type="ECO:0000313" key="4">
    <source>
        <dbReference type="Proteomes" id="UP000271889"/>
    </source>
</evidence>
<gene>
    <name evidence="3" type="ORF">CGOC_LOCUS870</name>
</gene>
<keyword evidence="4" id="KW-1185">Reference proteome</keyword>
<dbReference type="InterPro" id="IPR034085">
    <property type="entry name" value="TOG"/>
</dbReference>
<dbReference type="SUPFAM" id="SSF48371">
    <property type="entry name" value="ARM repeat"/>
    <property type="match status" value="1"/>
</dbReference>
<dbReference type="InterPro" id="IPR011989">
    <property type="entry name" value="ARM-like"/>
</dbReference>
<dbReference type="GO" id="GO:0061863">
    <property type="term" value="F:microtubule plus end polymerase"/>
    <property type="evidence" value="ECO:0007669"/>
    <property type="project" value="InterPro"/>
</dbReference>
<dbReference type="Proteomes" id="UP000271889">
    <property type="component" value="Unassembled WGS sequence"/>
</dbReference>
<dbReference type="InterPro" id="IPR045110">
    <property type="entry name" value="XMAP215"/>
</dbReference>
<sequence>ITEFAEKAAQAHAEIQAQASTKSGAQTSSEEVQSSEAAPSSTAPSAAPAKEADPWDLLDPVDVIAKLPADFSTNIESKKWTERRDALQAFLDLLTANPRLDPKASYGEHISLLKRIIEKDANINVAALAAKCMKCVADGLRKKFAPHAPAVVPVIFDKFKEKKPLLRDPLVECIDAIAATLGYKPKAFSRRCALPCSFAAGFVFAPFMDIYRIFKVHNSQTMPKKTLKAIAPLLIKKLVIRSMT</sequence>
<evidence type="ECO:0000313" key="3">
    <source>
        <dbReference type="EMBL" id="VDK46823.1"/>
    </source>
</evidence>
<dbReference type="GO" id="GO:0007051">
    <property type="term" value="P:spindle organization"/>
    <property type="evidence" value="ECO:0007669"/>
    <property type="project" value="InterPro"/>
</dbReference>
<dbReference type="AlphaFoldDB" id="A0A3P6QVM8"/>
<accession>A0A3P6QVM8</accession>
<dbReference type="GO" id="GO:0051010">
    <property type="term" value="F:microtubule plus-end binding"/>
    <property type="evidence" value="ECO:0007669"/>
    <property type="project" value="InterPro"/>
</dbReference>
<dbReference type="Gene3D" id="1.25.10.10">
    <property type="entry name" value="Leucine-rich Repeat Variant"/>
    <property type="match status" value="1"/>
</dbReference>
<feature type="compositionally biased region" description="Polar residues" evidence="1">
    <location>
        <begin position="20"/>
        <end position="32"/>
    </location>
</feature>
<name>A0A3P6QVM8_CYLGO</name>
<proteinExistence type="predicted"/>
<feature type="domain" description="TOG" evidence="2">
    <location>
        <begin position="56"/>
        <end position="243"/>
    </location>
</feature>
<dbReference type="SMART" id="SM01349">
    <property type="entry name" value="TOG"/>
    <property type="match status" value="1"/>
</dbReference>
<dbReference type="InterPro" id="IPR016024">
    <property type="entry name" value="ARM-type_fold"/>
</dbReference>
<feature type="non-terminal residue" evidence="3">
    <location>
        <position position="1"/>
    </location>
</feature>
<feature type="region of interest" description="Disordered" evidence="1">
    <location>
        <begin position="1"/>
        <end position="52"/>
    </location>
</feature>
<evidence type="ECO:0000259" key="2">
    <source>
        <dbReference type="SMART" id="SM01349"/>
    </source>
</evidence>
<dbReference type="EMBL" id="UYRV01001375">
    <property type="protein sequence ID" value="VDK46823.1"/>
    <property type="molecule type" value="Genomic_DNA"/>
</dbReference>
<feature type="compositionally biased region" description="Low complexity" evidence="1">
    <location>
        <begin position="7"/>
        <end position="19"/>
    </location>
</feature>
<feature type="compositionally biased region" description="Low complexity" evidence="1">
    <location>
        <begin position="34"/>
        <end position="49"/>
    </location>
</feature>
<dbReference type="OrthoDB" id="205662at2759"/>
<reference evidence="3 4" key="1">
    <citation type="submission" date="2018-11" db="EMBL/GenBank/DDBJ databases">
        <authorList>
            <consortium name="Pathogen Informatics"/>
        </authorList>
    </citation>
    <scope>NUCLEOTIDE SEQUENCE [LARGE SCALE GENOMIC DNA]</scope>
</reference>
<dbReference type="GO" id="GO:0046785">
    <property type="term" value="P:microtubule polymerization"/>
    <property type="evidence" value="ECO:0007669"/>
    <property type="project" value="InterPro"/>
</dbReference>
<dbReference type="PANTHER" id="PTHR12609">
    <property type="entry name" value="MICROTUBULE ASSOCIATED PROTEIN XMAP215"/>
    <property type="match status" value="1"/>
</dbReference>
<dbReference type="GO" id="GO:0030951">
    <property type="term" value="P:establishment or maintenance of microtubule cytoskeleton polarity"/>
    <property type="evidence" value="ECO:0007669"/>
    <property type="project" value="InterPro"/>
</dbReference>
<protein>
    <recommendedName>
        <fullName evidence="2">TOG domain-containing protein</fullName>
    </recommendedName>
</protein>